<dbReference type="HOGENOM" id="CLU_063729_0_0_1"/>
<evidence type="ECO:0000313" key="1">
    <source>
        <dbReference type="EMBL" id="KIK97635.1"/>
    </source>
</evidence>
<evidence type="ECO:0000313" key="2">
    <source>
        <dbReference type="Proteomes" id="UP000054538"/>
    </source>
</evidence>
<dbReference type="Proteomes" id="UP000054538">
    <property type="component" value="Unassembled WGS sequence"/>
</dbReference>
<proteinExistence type="predicted"/>
<dbReference type="OrthoDB" id="2913041at2759"/>
<dbReference type="AlphaFoldDB" id="A0A0D0EBH6"/>
<gene>
    <name evidence="1" type="ORF">PAXRUDRAFT_135930</name>
</gene>
<accession>A0A0D0EBH6</accession>
<name>A0A0D0EBH6_9AGAM</name>
<organism evidence="1 2">
    <name type="scientific">Paxillus rubicundulus Ve08.2h10</name>
    <dbReference type="NCBI Taxonomy" id="930991"/>
    <lineage>
        <taxon>Eukaryota</taxon>
        <taxon>Fungi</taxon>
        <taxon>Dikarya</taxon>
        <taxon>Basidiomycota</taxon>
        <taxon>Agaricomycotina</taxon>
        <taxon>Agaricomycetes</taxon>
        <taxon>Agaricomycetidae</taxon>
        <taxon>Boletales</taxon>
        <taxon>Paxilineae</taxon>
        <taxon>Paxillaceae</taxon>
        <taxon>Paxillus</taxon>
    </lineage>
</organism>
<dbReference type="InParanoid" id="A0A0D0EBH6"/>
<reference evidence="2" key="2">
    <citation type="submission" date="2015-01" db="EMBL/GenBank/DDBJ databases">
        <title>Evolutionary Origins and Diversification of the Mycorrhizal Mutualists.</title>
        <authorList>
            <consortium name="DOE Joint Genome Institute"/>
            <consortium name="Mycorrhizal Genomics Consortium"/>
            <person name="Kohler A."/>
            <person name="Kuo A."/>
            <person name="Nagy L.G."/>
            <person name="Floudas D."/>
            <person name="Copeland A."/>
            <person name="Barry K.W."/>
            <person name="Cichocki N."/>
            <person name="Veneault-Fourrey C."/>
            <person name="LaButti K."/>
            <person name="Lindquist E.A."/>
            <person name="Lipzen A."/>
            <person name="Lundell T."/>
            <person name="Morin E."/>
            <person name="Murat C."/>
            <person name="Riley R."/>
            <person name="Ohm R."/>
            <person name="Sun H."/>
            <person name="Tunlid A."/>
            <person name="Henrissat B."/>
            <person name="Grigoriev I.V."/>
            <person name="Hibbett D.S."/>
            <person name="Martin F."/>
        </authorList>
    </citation>
    <scope>NUCLEOTIDE SEQUENCE [LARGE SCALE GENOMIC DNA]</scope>
    <source>
        <strain evidence="2">Ve08.2h10</strain>
    </source>
</reference>
<keyword evidence="2" id="KW-1185">Reference proteome</keyword>
<reference evidence="1 2" key="1">
    <citation type="submission" date="2014-04" db="EMBL/GenBank/DDBJ databases">
        <authorList>
            <consortium name="DOE Joint Genome Institute"/>
            <person name="Kuo A."/>
            <person name="Kohler A."/>
            <person name="Jargeat P."/>
            <person name="Nagy L.G."/>
            <person name="Floudas D."/>
            <person name="Copeland A."/>
            <person name="Barry K.W."/>
            <person name="Cichocki N."/>
            <person name="Veneault-Fourrey C."/>
            <person name="LaButti K."/>
            <person name="Lindquist E.A."/>
            <person name="Lipzen A."/>
            <person name="Lundell T."/>
            <person name="Morin E."/>
            <person name="Murat C."/>
            <person name="Sun H."/>
            <person name="Tunlid A."/>
            <person name="Henrissat B."/>
            <person name="Grigoriev I.V."/>
            <person name="Hibbett D.S."/>
            <person name="Martin F."/>
            <person name="Nordberg H.P."/>
            <person name="Cantor M.N."/>
            <person name="Hua S.X."/>
        </authorList>
    </citation>
    <scope>NUCLEOTIDE SEQUENCE [LARGE SCALE GENOMIC DNA]</scope>
    <source>
        <strain evidence="1 2">Ve08.2h10</strain>
    </source>
</reference>
<protein>
    <submittedName>
        <fullName evidence="1">Uncharacterized protein</fullName>
    </submittedName>
</protein>
<dbReference type="EMBL" id="KN824927">
    <property type="protein sequence ID" value="KIK97635.1"/>
    <property type="molecule type" value="Genomic_DNA"/>
</dbReference>
<sequence>MLLQYPLHVPQSLRSPPKPRLSLRERCRVSFTVQTAPFNESPETQARIYQTLEPRKNNLPRRSVRVRVPTPPPYPIALEDVFDTPDAGPSDYLTEKSHLEEIIHGLFVAFADDDFEAAALRTYEHREFSHIVQVTLGPEGEVVAGRGEETLRYGIGTQKLRLSCPTERSGDGPTVLSSDQLLAARDFLSLAMPYSNYKLPFMPKSHCDVKLLVVAPRDRTVDAISIVVCYLAFASGKPAATVLQYINEVEEFDVVWKGDTLGLDGMDFVEKVARRM</sequence>